<evidence type="ECO:0008006" key="3">
    <source>
        <dbReference type="Google" id="ProtNLM"/>
    </source>
</evidence>
<dbReference type="Proteomes" id="UP001304071">
    <property type="component" value="Chromosome 2"/>
</dbReference>
<sequence length="161" mass="18136">MKNMTIVALFSLFLMACSQVRDRSGIELDLYPITASLSMDAGNVVQAKRQVDQFIIEHKQELLTDSIELFASNKKQRQLVKYTHQKLLVIGVSKQQISLSDSTASGLFELRMTKFHVKSGQCHYVNYNSLSTMSDDHGCNVESNRWTSMTNPERSLGSIGK</sequence>
<evidence type="ECO:0000313" key="2">
    <source>
        <dbReference type="Proteomes" id="UP001304071"/>
    </source>
</evidence>
<proteinExistence type="predicted"/>
<dbReference type="EMBL" id="CP138204">
    <property type="protein sequence ID" value="WPC76454.1"/>
    <property type="molecule type" value="Genomic_DNA"/>
</dbReference>
<evidence type="ECO:0000313" key="1">
    <source>
        <dbReference type="EMBL" id="WPC76454.1"/>
    </source>
</evidence>
<reference evidence="1 2" key="1">
    <citation type="submission" date="2023-11" db="EMBL/GenBank/DDBJ databases">
        <title>Plant-associative lifestyle of Vibrio porteresiae and its evolutionary dynamics.</title>
        <authorList>
            <person name="Rameshkumar N."/>
            <person name="Kirti K."/>
        </authorList>
    </citation>
    <scope>NUCLEOTIDE SEQUENCE [LARGE SCALE GENOMIC DNA]</scope>
    <source>
        <strain evidence="1 2">MSSRF30</strain>
    </source>
</reference>
<organism evidence="1 2">
    <name type="scientific">Vibrio porteresiae DSM 19223</name>
    <dbReference type="NCBI Taxonomy" id="1123496"/>
    <lineage>
        <taxon>Bacteria</taxon>
        <taxon>Pseudomonadati</taxon>
        <taxon>Pseudomonadota</taxon>
        <taxon>Gammaproteobacteria</taxon>
        <taxon>Vibrionales</taxon>
        <taxon>Vibrionaceae</taxon>
        <taxon>Vibrio</taxon>
    </lineage>
</organism>
<gene>
    <name evidence="1" type="ORF">R8Z52_18160</name>
</gene>
<name>A0ABZ0QIX0_9VIBR</name>
<accession>A0ABZ0QIX0</accession>
<protein>
    <recommendedName>
        <fullName evidence="3">Lipoprotein</fullName>
    </recommendedName>
</protein>
<keyword evidence="2" id="KW-1185">Reference proteome</keyword>
<dbReference type="PROSITE" id="PS51257">
    <property type="entry name" value="PROKAR_LIPOPROTEIN"/>
    <property type="match status" value="1"/>
</dbReference>
<dbReference type="RefSeq" id="WP_261896865.1">
    <property type="nucleotide sequence ID" value="NZ_AP024896.1"/>
</dbReference>